<evidence type="ECO:0000259" key="1">
    <source>
        <dbReference type="SMART" id="SM00421"/>
    </source>
</evidence>
<comment type="caution">
    <text evidence="2">The sequence shown here is derived from an EMBL/GenBank/DDBJ whole genome shotgun (WGS) entry which is preliminary data.</text>
</comment>
<feature type="domain" description="HTH luxR-type" evidence="1">
    <location>
        <begin position="189"/>
        <end position="246"/>
    </location>
</feature>
<dbReference type="OrthoDB" id="3362530at2"/>
<dbReference type="InterPro" id="IPR036388">
    <property type="entry name" value="WH-like_DNA-bd_sf"/>
</dbReference>
<dbReference type="Gene3D" id="1.10.10.10">
    <property type="entry name" value="Winged helix-like DNA-binding domain superfamily/Winged helix DNA-binding domain"/>
    <property type="match status" value="1"/>
</dbReference>
<reference evidence="2 3" key="1">
    <citation type="submission" date="2018-03" db="EMBL/GenBank/DDBJ databases">
        <title>Genomic Encyclopedia of Archaeal and Bacterial Type Strains, Phase II (KMG-II): from individual species to whole genera.</title>
        <authorList>
            <person name="Goeker M."/>
        </authorList>
    </citation>
    <scope>NUCLEOTIDE SEQUENCE [LARGE SCALE GENOMIC DNA]</scope>
    <source>
        <strain evidence="2 3">ATCC BAA-1496</strain>
    </source>
</reference>
<accession>A0A2T0UCL8</accession>
<dbReference type="SUPFAM" id="SSF46894">
    <property type="entry name" value="C-terminal effector domain of the bipartite response regulators"/>
    <property type="match status" value="1"/>
</dbReference>
<evidence type="ECO:0000313" key="2">
    <source>
        <dbReference type="EMBL" id="PRY55680.1"/>
    </source>
</evidence>
<dbReference type="InterPro" id="IPR000792">
    <property type="entry name" value="Tscrpt_reg_LuxR_C"/>
</dbReference>
<dbReference type="AlphaFoldDB" id="A0A2T0UCL8"/>
<protein>
    <submittedName>
        <fullName evidence="2">Regulatory LuxR family protein</fullName>
    </submittedName>
</protein>
<dbReference type="InterPro" id="IPR016032">
    <property type="entry name" value="Sig_transdc_resp-reg_C-effctor"/>
</dbReference>
<name>A0A2T0UCL8_9MICO</name>
<dbReference type="EMBL" id="PVTI01000022">
    <property type="protein sequence ID" value="PRY55680.1"/>
    <property type="molecule type" value="Genomic_DNA"/>
</dbReference>
<evidence type="ECO:0000313" key="3">
    <source>
        <dbReference type="Proteomes" id="UP000237822"/>
    </source>
</evidence>
<dbReference type="SMART" id="SM00421">
    <property type="entry name" value="HTH_LUXR"/>
    <property type="match status" value="1"/>
</dbReference>
<organism evidence="2 3">
    <name type="scientific">Knoellia remsis</name>
    <dbReference type="NCBI Taxonomy" id="407159"/>
    <lineage>
        <taxon>Bacteria</taxon>
        <taxon>Bacillati</taxon>
        <taxon>Actinomycetota</taxon>
        <taxon>Actinomycetes</taxon>
        <taxon>Micrococcales</taxon>
        <taxon>Intrasporangiaceae</taxon>
        <taxon>Knoellia</taxon>
    </lineage>
</organism>
<sequence>MDDVRSRSLTQRTQDIERRQCVLDALVPLQVARSRCAERLATKGDVEGVDVVATGGEISDAVMARSRAWRHLRSIQMDGGVERVQRSMPNNRSCLSDGLDMVSIWDEGGLEPAARRLISGEDDGSYRFSIGHLEMKIIDKRQVMLQGPTLDGAASVMVVRRPEVLAAAVRYWRAVVALSHAAADDETAPVVASRRQQRIVSLLAQDLCDDAIADCLGVSVRTVRSDIATLMRALGVRSRFAAGVKCQALMDD</sequence>
<dbReference type="GO" id="GO:0003677">
    <property type="term" value="F:DNA binding"/>
    <property type="evidence" value="ECO:0007669"/>
    <property type="project" value="InterPro"/>
</dbReference>
<gene>
    <name evidence="2" type="ORF">BCF74_12264</name>
</gene>
<proteinExistence type="predicted"/>
<keyword evidence="3" id="KW-1185">Reference proteome</keyword>
<dbReference type="Proteomes" id="UP000237822">
    <property type="component" value="Unassembled WGS sequence"/>
</dbReference>
<dbReference type="RefSeq" id="WP_106298356.1">
    <property type="nucleotide sequence ID" value="NZ_PVTI01000022.1"/>
</dbReference>
<dbReference type="GO" id="GO:0006355">
    <property type="term" value="P:regulation of DNA-templated transcription"/>
    <property type="evidence" value="ECO:0007669"/>
    <property type="project" value="InterPro"/>
</dbReference>
<dbReference type="Pfam" id="PF00196">
    <property type="entry name" value="GerE"/>
    <property type="match status" value="1"/>
</dbReference>